<protein>
    <submittedName>
        <fullName evidence="3">Siderophore/cobalamin ABC transporter, ATP-binding subunit</fullName>
    </submittedName>
</protein>
<comment type="caution">
    <text evidence="3">The sequence shown here is derived from an EMBL/GenBank/DDBJ whole genome shotgun (WGS) entry which is preliminary data.</text>
</comment>
<reference evidence="3 4" key="1">
    <citation type="journal article" date="2009" name="Proc. Natl. Acad. Sci. U.S.A.">
        <title>The genomic basis of trophic strategy in marine bacteria.</title>
        <authorList>
            <person name="Lauro F.M."/>
            <person name="McDougald D."/>
            <person name="Thomas T."/>
            <person name="Williams T.J."/>
            <person name="Egan S."/>
            <person name="Rice S."/>
            <person name="DeMaere M.Z."/>
            <person name="Ting L."/>
            <person name="Ertan H."/>
            <person name="Johnson J."/>
            <person name="Ferriera S."/>
            <person name="Lapidus A."/>
            <person name="Anderson I."/>
            <person name="Kyrpides N."/>
            <person name="Munk A.C."/>
            <person name="Detter C."/>
            <person name="Han C.S."/>
            <person name="Brown M.V."/>
            <person name="Robb F.T."/>
            <person name="Kjelleberg S."/>
            <person name="Cavicchioli R."/>
        </authorList>
    </citation>
    <scope>NUCLEOTIDE SEQUENCE [LARGE SCALE GENOMIC DNA]</scope>
    <source>
        <strain evidence="3 4">S14</strain>
    </source>
</reference>
<sequence>MIGLAQVLIREPRLLLLDEPTSALDLHWQISVLQAVKQNLAQTVGIGLVAIHDINLALRFCDKVLVLSPDGLVVMGKGEQVLTAEVLRKAYGVKGRVEQCSQCYPIVLVDEAMSA</sequence>
<dbReference type="EMBL" id="AAOJ01000002">
    <property type="protein sequence ID" value="EAS65445.1"/>
    <property type="molecule type" value="Genomic_DNA"/>
</dbReference>
<keyword evidence="3" id="KW-0067">ATP-binding</keyword>
<evidence type="ECO:0000313" key="3">
    <source>
        <dbReference type="EMBL" id="EAS65445.1"/>
    </source>
</evidence>
<evidence type="ECO:0000256" key="2">
    <source>
        <dbReference type="ARBA" id="ARBA00022967"/>
    </source>
</evidence>
<proteinExistence type="predicted"/>
<keyword evidence="3" id="KW-0547">Nucleotide-binding</keyword>
<dbReference type="PANTHER" id="PTHR42794">
    <property type="entry name" value="HEMIN IMPORT ATP-BINDING PROTEIN HMUV"/>
    <property type="match status" value="1"/>
</dbReference>
<keyword evidence="2" id="KW-1278">Translocase</keyword>
<evidence type="ECO:0000313" key="4">
    <source>
        <dbReference type="Proteomes" id="UP000001603"/>
    </source>
</evidence>
<dbReference type="RefSeq" id="WP_005369423.1">
    <property type="nucleotide sequence ID" value="NZ_CH902600.1"/>
</dbReference>
<gene>
    <name evidence="3" type="ORF">VAS14_06978</name>
</gene>
<dbReference type="PANTHER" id="PTHR42794:SF1">
    <property type="entry name" value="HEMIN IMPORT ATP-BINDING PROTEIN HMUV"/>
    <property type="match status" value="1"/>
</dbReference>
<accession>Q1ZR82</accession>
<organism evidence="3 4">
    <name type="scientific">Photobacterium angustum (strain S14 / CCUG 15956)</name>
    <name type="common">Vibrio sp. (strain S14 / CCUG 15956)</name>
    <dbReference type="NCBI Taxonomy" id="314292"/>
    <lineage>
        <taxon>Bacteria</taxon>
        <taxon>Pseudomonadati</taxon>
        <taxon>Pseudomonadota</taxon>
        <taxon>Gammaproteobacteria</taxon>
        <taxon>Vibrionales</taxon>
        <taxon>Vibrionaceae</taxon>
        <taxon>Photobacterium</taxon>
    </lineage>
</organism>
<name>Q1ZR82_PHOAS</name>
<dbReference type="eggNOG" id="COG1120">
    <property type="taxonomic scope" value="Bacteria"/>
</dbReference>
<dbReference type="InterPro" id="IPR027417">
    <property type="entry name" value="P-loop_NTPase"/>
</dbReference>
<dbReference type="Proteomes" id="UP000001603">
    <property type="component" value="Unassembled WGS sequence"/>
</dbReference>
<dbReference type="HOGENOM" id="CLU_000604_64_1_6"/>
<keyword evidence="1" id="KW-0813">Transport</keyword>
<dbReference type="AlphaFoldDB" id="Q1ZR82"/>
<dbReference type="Gene3D" id="3.40.50.300">
    <property type="entry name" value="P-loop containing nucleotide triphosphate hydrolases"/>
    <property type="match status" value="1"/>
</dbReference>
<evidence type="ECO:0000256" key="1">
    <source>
        <dbReference type="ARBA" id="ARBA00022448"/>
    </source>
</evidence>
<dbReference type="GO" id="GO:0005524">
    <property type="term" value="F:ATP binding"/>
    <property type="evidence" value="ECO:0007669"/>
    <property type="project" value="UniProtKB-KW"/>
</dbReference>
<dbReference type="SUPFAM" id="SSF52540">
    <property type="entry name" value="P-loop containing nucleoside triphosphate hydrolases"/>
    <property type="match status" value="1"/>
</dbReference>